<dbReference type="EMBL" id="DRZI01000022">
    <property type="protein sequence ID" value="HHP81147.1"/>
    <property type="molecule type" value="Genomic_DNA"/>
</dbReference>
<feature type="transmembrane region" description="Helical" evidence="1">
    <location>
        <begin position="219"/>
        <end position="236"/>
    </location>
</feature>
<sequence length="261" mass="30546">MPSWSIHRLILSQALQDVCREFSLDSLDREFLKGLYRGVVEPDKVPDRVVKYRLRIGRSSRVRVSTGYAKHHTVDKTLISYYYHLALYYARRENKMLSGLALGRAIHYAQDGAIKTRKYLLVDVHDEVEKELEILAKSLREDIQELCRDMKLDKKSSSTQDIEALCISYTQTIELLKNFFIELKQSIDIKKLWKIIWIARILKTITALTLITIPLLLNTYEALFFIIPITIGVALYRPRIYYEAMKTGVMILKPYNYKTVY</sequence>
<keyword evidence="1" id="KW-1133">Transmembrane helix</keyword>
<dbReference type="SUPFAM" id="SSF48537">
    <property type="entry name" value="Phospholipase C/P1 nuclease"/>
    <property type="match status" value="1"/>
</dbReference>
<dbReference type="InterPro" id="IPR008947">
    <property type="entry name" value="PLipase_C/P1_nuclease_dom_sf"/>
</dbReference>
<evidence type="ECO:0000313" key="2">
    <source>
        <dbReference type="EMBL" id="HHP81147.1"/>
    </source>
</evidence>
<dbReference type="GO" id="GO:0016788">
    <property type="term" value="F:hydrolase activity, acting on ester bonds"/>
    <property type="evidence" value="ECO:0007669"/>
    <property type="project" value="InterPro"/>
</dbReference>
<feature type="transmembrane region" description="Helical" evidence="1">
    <location>
        <begin position="192"/>
        <end position="213"/>
    </location>
</feature>
<proteinExistence type="predicted"/>
<evidence type="ECO:0000256" key="1">
    <source>
        <dbReference type="SAM" id="Phobius"/>
    </source>
</evidence>
<dbReference type="Gene3D" id="1.10.575.10">
    <property type="entry name" value="P1 Nuclease"/>
    <property type="match status" value="1"/>
</dbReference>
<name>A0A7C5XLG4_9CREN</name>
<protein>
    <submittedName>
        <fullName evidence="2">Uncharacterized protein</fullName>
    </submittedName>
</protein>
<keyword evidence="1" id="KW-0812">Transmembrane</keyword>
<accession>A0A7C5XLG4</accession>
<keyword evidence="1" id="KW-0472">Membrane</keyword>
<dbReference type="AlphaFoldDB" id="A0A7C5XLG4"/>
<reference evidence="2" key="1">
    <citation type="journal article" date="2020" name="mSystems">
        <title>Genome- and Community-Level Interaction Insights into Carbon Utilization and Element Cycling Functions of Hydrothermarchaeota in Hydrothermal Sediment.</title>
        <authorList>
            <person name="Zhou Z."/>
            <person name="Liu Y."/>
            <person name="Xu W."/>
            <person name="Pan J."/>
            <person name="Luo Z.H."/>
            <person name="Li M."/>
        </authorList>
    </citation>
    <scope>NUCLEOTIDE SEQUENCE [LARGE SCALE GENOMIC DNA]</scope>
    <source>
        <strain evidence="2">SpSt-1121</strain>
    </source>
</reference>
<organism evidence="2">
    <name type="scientific">Ignisphaera aggregans</name>
    <dbReference type="NCBI Taxonomy" id="334771"/>
    <lineage>
        <taxon>Archaea</taxon>
        <taxon>Thermoproteota</taxon>
        <taxon>Thermoprotei</taxon>
        <taxon>Desulfurococcales</taxon>
        <taxon>Desulfurococcaceae</taxon>
        <taxon>Ignisphaera</taxon>
    </lineage>
</organism>
<comment type="caution">
    <text evidence="2">The sequence shown here is derived from an EMBL/GenBank/DDBJ whole genome shotgun (WGS) entry which is preliminary data.</text>
</comment>
<gene>
    <name evidence="2" type="ORF">ENM84_00630</name>
</gene>